<keyword evidence="3" id="KW-1185">Reference proteome</keyword>
<evidence type="ECO:0000313" key="2">
    <source>
        <dbReference type="EMBL" id="ATE87178.1"/>
    </source>
</evidence>
<feature type="transmembrane region" description="Helical" evidence="1">
    <location>
        <begin position="296"/>
        <end position="316"/>
    </location>
</feature>
<dbReference type="KEGG" id="vg:65099941"/>
<accession>A0A291B108</accession>
<dbReference type="GeneID" id="65099941"/>
<proteinExistence type="predicted"/>
<protein>
    <submittedName>
        <fullName evidence="2">Myristylated membrane</fullName>
    </submittedName>
</protein>
<reference evidence="2" key="1">
    <citation type="journal article" date="2017" name="Arch. Virol.">
        <title>Complete genome sequence of shrimp hemocyte iridescent virus (SHIV) isolated from white leg shrimp, Litopenaeus vannamei.</title>
        <authorList>
            <person name="Qiu L."/>
            <person name="Chen M.M."/>
            <person name="Wang R.Y."/>
            <person name="Wan X.Y."/>
            <person name="Li C."/>
            <person name="Zhang Q.L."/>
            <person name="Dong X."/>
            <person name="Yang B."/>
            <person name="Xiang J.H."/>
            <person name="Huang J."/>
        </authorList>
    </citation>
    <scope>NUCLEOTIDE SEQUENCE [LARGE SCALE GENOMIC DNA]</scope>
    <source>
        <strain evidence="2">20141215</strain>
    </source>
</reference>
<dbReference type="RefSeq" id="YP_010084921.1">
    <property type="nucleotide sequence ID" value="NC_055165.1"/>
</dbReference>
<gene>
    <name evidence="2" type="primary">169R</name>
</gene>
<keyword evidence="1" id="KW-0812">Transmembrane</keyword>
<name>A0A291B108_9VIRU</name>
<evidence type="ECO:0000313" key="3">
    <source>
        <dbReference type="Proteomes" id="UP000297192"/>
    </source>
</evidence>
<reference evidence="2" key="2">
    <citation type="journal article" date="2017" name="Sci. Rep.">
        <title>Characterization of a new member of Iridoviridae, Shrimp hemocyte iridescent virus (SHIV), found in white leg shrimp (Litopenaeus vannamei).</title>
        <authorList>
            <person name="Qiu L."/>
            <person name="Chen M.M."/>
            <person name="Wan X.Y."/>
            <person name="Li C."/>
            <person name="Zhang Q.L."/>
            <person name="Wang R.Y."/>
            <person name="Cheng D.Y."/>
            <person name="Dong X."/>
            <person name="Yang B."/>
            <person name="Wang X.H."/>
            <person name="Xiang J.H."/>
            <person name="Huang J."/>
        </authorList>
    </citation>
    <scope>NUCLEOTIDE SEQUENCE [LARGE SCALE GENOMIC DNA]</scope>
    <source>
        <strain evidence="2">20141215</strain>
    </source>
</reference>
<keyword evidence="1" id="KW-0472">Membrane</keyword>
<dbReference type="EMBL" id="MF599468">
    <property type="protein sequence ID" value="ATE87178.1"/>
    <property type="molecule type" value="Genomic_DNA"/>
</dbReference>
<keyword evidence="1" id="KW-1133">Transmembrane helix</keyword>
<organism evidence="2">
    <name type="scientific">Shrimp hemocyte iridescent virus</name>
    <dbReference type="NCBI Taxonomy" id="2039780"/>
    <lineage>
        <taxon>Viruses</taxon>
        <taxon>Varidnaviria</taxon>
        <taxon>Bamfordvirae</taxon>
        <taxon>Nucleocytoviricota</taxon>
        <taxon>Megaviricetes</taxon>
        <taxon>Pimascovirales</taxon>
        <taxon>Pimascovirales incertae sedis</taxon>
        <taxon>Iridoviridae</taxon>
        <taxon>Betairidovirinae</taxon>
        <taxon>Decapodiridovirus</taxon>
        <taxon>Decapodiridovirus litopenaeus1</taxon>
        <taxon>Decapod iridescent virus 1</taxon>
    </lineage>
</organism>
<sequence length="319" mass="36999">MEIHNTKTQTLRDNSYEPGSNKCYCGQCWAGTSISSCHKTKGIEDWQIGTKNCCFTCPKQKICVPPNRLECRIGLSSKGKDPLIHFGWKDKAPNLECVYNLDDIDTEDQLRLYLEKFTDEDHVGNFHLMKKFATMKSDKCTNGMKECIMIKSKTNLGKICEEWFETLSKERKDYVMRDYCAENDTEDCACINRTQNLDYRKKKENGYFFNDGCWFVPCANKMGKYLIPSDVSNPTCPSNVCNVIYDLEKNMDVNFQNNYNDINCDFHQKKRVGSRKGESATDKKNSFLFKKFWNKYYIQISLLLLVVALLLPFALLPKK</sequence>
<dbReference type="Proteomes" id="UP000297192">
    <property type="component" value="Segment"/>
</dbReference>
<evidence type="ECO:0000256" key="1">
    <source>
        <dbReference type="SAM" id="Phobius"/>
    </source>
</evidence>